<comment type="caution">
    <text evidence="2">The sequence shown here is derived from an EMBL/GenBank/DDBJ whole genome shotgun (WGS) entry which is preliminary data.</text>
</comment>
<protein>
    <submittedName>
        <fullName evidence="2">Uncharacterized protein</fullName>
    </submittedName>
</protein>
<organism evidence="2 3">
    <name type="scientific">Trema orientale</name>
    <name type="common">Charcoal tree</name>
    <name type="synonym">Celtis orientalis</name>
    <dbReference type="NCBI Taxonomy" id="63057"/>
    <lineage>
        <taxon>Eukaryota</taxon>
        <taxon>Viridiplantae</taxon>
        <taxon>Streptophyta</taxon>
        <taxon>Embryophyta</taxon>
        <taxon>Tracheophyta</taxon>
        <taxon>Spermatophyta</taxon>
        <taxon>Magnoliopsida</taxon>
        <taxon>eudicotyledons</taxon>
        <taxon>Gunneridae</taxon>
        <taxon>Pentapetalae</taxon>
        <taxon>rosids</taxon>
        <taxon>fabids</taxon>
        <taxon>Rosales</taxon>
        <taxon>Cannabaceae</taxon>
        <taxon>Trema</taxon>
    </lineage>
</organism>
<dbReference type="EMBL" id="JXTC01000013">
    <property type="protein sequence ID" value="POO00356.1"/>
    <property type="molecule type" value="Genomic_DNA"/>
</dbReference>
<sequence>MSWTAWPHHLLLCHGRTAPSPKAIETGSFTLSLASSRSMRQGFTYDNNYRRWSAATLGGRKCHGVTTLSSVLCRLVLLHTDLHWLGLSPVGLDVFFVLSLILQITGKKYEKLNG</sequence>
<keyword evidence="3" id="KW-1185">Reference proteome</keyword>
<proteinExistence type="predicted"/>
<accession>A0A2P5FRD2</accession>
<dbReference type="Proteomes" id="UP000237000">
    <property type="component" value="Unassembled WGS sequence"/>
</dbReference>
<dbReference type="InParanoid" id="A0A2P5FRD2"/>
<name>A0A2P5FRD2_TREOI</name>
<gene>
    <name evidence="2" type="ORF">TorRG33x02_037690</name>
</gene>
<evidence type="ECO:0000313" key="2">
    <source>
        <dbReference type="EMBL" id="POO00356.1"/>
    </source>
</evidence>
<keyword evidence="1" id="KW-0812">Transmembrane</keyword>
<reference evidence="3" key="1">
    <citation type="submission" date="2016-06" db="EMBL/GenBank/DDBJ databases">
        <title>Parallel loss of symbiosis genes in relatives of nitrogen-fixing non-legume Parasponia.</title>
        <authorList>
            <person name="Van Velzen R."/>
            <person name="Holmer R."/>
            <person name="Bu F."/>
            <person name="Rutten L."/>
            <person name="Van Zeijl A."/>
            <person name="Liu W."/>
            <person name="Santuari L."/>
            <person name="Cao Q."/>
            <person name="Sharma T."/>
            <person name="Shen D."/>
            <person name="Roswanjaya Y."/>
            <person name="Wardhani T."/>
            <person name="Kalhor M.S."/>
            <person name="Jansen J."/>
            <person name="Van den Hoogen J."/>
            <person name="Gungor B."/>
            <person name="Hartog M."/>
            <person name="Hontelez J."/>
            <person name="Verver J."/>
            <person name="Yang W.-C."/>
            <person name="Schijlen E."/>
            <person name="Repin R."/>
            <person name="Schilthuizen M."/>
            <person name="Schranz E."/>
            <person name="Heidstra R."/>
            <person name="Miyata K."/>
            <person name="Fedorova E."/>
            <person name="Kohlen W."/>
            <person name="Bisseling T."/>
            <person name="Smit S."/>
            <person name="Geurts R."/>
        </authorList>
    </citation>
    <scope>NUCLEOTIDE SEQUENCE [LARGE SCALE GENOMIC DNA]</scope>
    <source>
        <strain evidence="3">cv. RG33-2</strain>
    </source>
</reference>
<dbReference type="AlphaFoldDB" id="A0A2P5FRD2"/>
<keyword evidence="1" id="KW-1133">Transmembrane helix</keyword>
<keyword evidence="1" id="KW-0472">Membrane</keyword>
<evidence type="ECO:0000313" key="3">
    <source>
        <dbReference type="Proteomes" id="UP000237000"/>
    </source>
</evidence>
<evidence type="ECO:0000256" key="1">
    <source>
        <dbReference type="SAM" id="Phobius"/>
    </source>
</evidence>
<feature type="transmembrane region" description="Helical" evidence="1">
    <location>
        <begin position="82"/>
        <end position="102"/>
    </location>
</feature>